<evidence type="ECO:0000313" key="3">
    <source>
        <dbReference type="EMBL" id="KAL0341949.1"/>
    </source>
</evidence>
<feature type="compositionally biased region" description="Basic and acidic residues" evidence="1">
    <location>
        <begin position="339"/>
        <end position="351"/>
    </location>
</feature>
<keyword evidence="2" id="KW-0812">Transmembrane</keyword>
<dbReference type="SUPFAM" id="SSF52047">
    <property type="entry name" value="RNI-like"/>
    <property type="match status" value="1"/>
</dbReference>
<keyword evidence="2" id="KW-1133">Transmembrane helix</keyword>
<proteinExistence type="predicted"/>
<name>A0AAW2NGF4_9LAMI</name>
<feature type="region of interest" description="Disordered" evidence="1">
    <location>
        <begin position="329"/>
        <end position="351"/>
    </location>
</feature>
<evidence type="ECO:0000256" key="2">
    <source>
        <dbReference type="SAM" id="Phobius"/>
    </source>
</evidence>
<feature type="transmembrane region" description="Helical" evidence="2">
    <location>
        <begin position="271"/>
        <end position="290"/>
    </location>
</feature>
<reference evidence="3" key="2">
    <citation type="journal article" date="2024" name="Plant">
        <title>Genomic evolution and insights into agronomic trait innovations of Sesamum species.</title>
        <authorList>
            <person name="Miao H."/>
            <person name="Wang L."/>
            <person name="Qu L."/>
            <person name="Liu H."/>
            <person name="Sun Y."/>
            <person name="Le M."/>
            <person name="Wang Q."/>
            <person name="Wei S."/>
            <person name="Zheng Y."/>
            <person name="Lin W."/>
            <person name="Duan Y."/>
            <person name="Cao H."/>
            <person name="Xiong S."/>
            <person name="Wang X."/>
            <person name="Wei L."/>
            <person name="Li C."/>
            <person name="Ma Q."/>
            <person name="Ju M."/>
            <person name="Zhao R."/>
            <person name="Li G."/>
            <person name="Mu C."/>
            <person name="Tian Q."/>
            <person name="Mei H."/>
            <person name="Zhang T."/>
            <person name="Gao T."/>
            <person name="Zhang H."/>
        </authorList>
    </citation>
    <scope>NUCLEOTIDE SEQUENCE</scope>
    <source>
        <strain evidence="3">KEN8</strain>
    </source>
</reference>
<sequence>MIPNLKKLKVVYTCESCHYELNNSVHLHQLETLNLKFQGDTQPVSFGIPHNLKKLTLSGCGLSWNDMTHIGFLPNLEVLKLLSWSVRGTEWEPVQGEFVWLKFLQMEWLDIKHWTAESNHFQRLQHLNKRHCWALENIPSEIGDIPTLQVIEVGDADSAERILQEQRDIGIDVLYENNILDQSGSSEFVLFIKKQYEESHGDIHDHHACIFPCNNAMQRRSIDLPRFTIKEPIMAANTVMATFLILMFVYSPALMPCDADRLTLQANNLRSIVSTLVVFAFVLSPILPTCDASRVTVVQEVLATRPICPACVCCEPPPPGSCCRCCASPSPSPSSPRTGSHDRCDHSLHSE</sequence>
<protein>
    <submittedName>
        <fullName evidence="3">Uncharacterized protein</fullName>
    </submittedName>
</protein>
<dbReference type="PANTHER" id="PTHR15140">
    <property type="entry name" value="TUBULIN-SPECIFIC CHAPERONE E"/>
    <property type="match status" value="1"/>
</dbReference>
<dbReference type="InterPro" id="IPR032675">
    <property type="entry name" value="LRR_dom_sf"/>
</dbReference>
<dbReference type="PANTHER" id="PTHR15140:SF33">
    <property type="entry name" value="LATE BLIGHT RESISTANCE PROTEIN HOMOLOG R1A-3 ISOFORM X1"/>
    <property type="match status" value="1"/>
</dbReference>
<dbReference type="Gene3D" id="3.80.10.10">
    <property type="entry name" value="Ribonuclease Inhibitor"/>
    <property type="match status" value="1"/>
</dbReference>
<dbReference type="EMBL" id="JACGWM010000011">
    <property type="protein sequence ID" value="KAL0341949.1"/>
    <property type="molecule type" value="Genomic_DNA"/>
</dbReference>
<evidence type="ECO:0000256" key="1">
    <source>
        <dbReference type="SAM" id="MobiDB-lite"/>
    </source>
</evidence>
<reference evidence="3" key="1">
    <citation type="submission" date="2020-06" db="EMBL/GenBank/DDBJ databases">
        <authorList>
            <person name="Li T."/>
            <person name="Hu X."/>
            <person name="Zhang T."/>
            <person name="Song X."/>
            <person name="Zhang H."/>
            <person name="Dai N."/>
            <person name="Sheng W."/>
            <person name="Hou X."/>
            <person name="Wei L."/>
        </authorList>
    </citation>
    <scope>NUCLEOTIDE SEQUENCE</scope>
    <source>
        <strain evidence="3">KEN8</strain>
        <tissue evidence="3">Leaf</tissue>
    </source>
</reference>
<keyword evidence="2" id="KW-0472">Membrane</keyword>
<feature type="transmembrane region" description="Helical" evidence="2">
    <location>
        <begin position="233"/>
        <end position="251"/>
    </location>
</feature>
<dbReference type="AlphaFoldDB" id="A0AAW2NGF4"/>
<gene>
    <name evidence="3" type="ORF">Scaly_1857500</name>
</gene>
<comment type="caution">
    <text evidence="3">The sequence shown here is derived from an EMBL/GenBank/DDBJ whole genome shotgun (WGS) entry which is preliminary data.</text>
</comment>
<accession>A0AAW2NGF4</accession>
<organism evidence="3">
    <name type="scientific">Sesamum calycinum</name>
    <dbReference type="NCBI Taxonomy" id="2727403"/>
    <lineage>
        <taxon>Eukaryota</taxon>
        <taxon>Viridiplantae</taxon>
        <taxon>Streptophyta</taxon>
        <taxon>Embryophyta</taxon>
        <taxon>Tracheophyta</taxon>
        <taxon>Spermatophyta</taxon>
        <taxon>Magnoliopsida</taxon>
        <taxon>eudicotyledons</taxon>
        <taxon>Gunneridae</taxon>
        <taxon>Pentapetalae</taxon>
        <taxon>asterids</taxon>
        <taxon>lamiids</taxon>
        <taxon>Lamiales</taxon>
        <taxon>Pedaliaceae</taxon>
        <taxon>Sesamum</taxon>
    </lineage>
</organism>